<evidence type="ECO:0008006" key="3">
    <source>
        <dbReference type="Google" id="ProtNLM"/>
    </source>
</evidence>
<evidence type="ECO:0000313" key="1">
    <source>
        <dbReference type="EMBL" id="PMN89729.1"/>
    </source>
</evidence>
<dbReference type="EMBL" id="MDAL01000039">
    <property type="protein sequence ID" value="PMN89729.1"/>
    <property type="molecule type" value="Genomic_DNA"/>
</dbReference>
<reference evidence="2" key="1">
    <citation type="submission" date="2016-07" db="EMBL/GenBank/DDBJ databases">
        <title>Nontailed viruses are major unrecognized killers of bacteria in the ocean.</title>
        <authorList>
            <person name="Kauffman K."/>
            <person name="Hussain F."/>
            <person name="Yang J."/>
            <person name="Arevalo P."/>
            <person name="Brown J."/>
            <person name="Cutler M."/>
            <person name="Kelly L."/>
            <person name="Polz M.F."/>
        </authorList>
    </citation>
    <scope>NUCLEOTIDE SEQUENCE [LARGE SCALE GENOMIC DNA]</scope>
    <source>
        <strain evidence="2">10N.261.45.A10</strain>
    </source>
</reference>
<dbReference type="RefSeq" id="WP_102391747.1">
    <property type="nucleotide sequence ID" value="NZ_MDAL01000039.1"/>
</dbReference>
<gene>
    <name evidence="1" type="ORF">BCT23_22660</name>
</gene>
<sequence>MSDNLEKMTIFRAKDSVKRFSAIFNVPTEPLPQFSYRTKGVDIEGIIKYAVVGGSSKTEADYPWMVALNNISDNLKLKFSAKNKSPSAVLCLKISRNSNDALFYVLTFGMHTSRFINKDKLVNDFGIKVAMNICDHQNLKKVNTTTHSSVSTLTDRQASKGSSIDIFDINDEKEFFRAISGSTYESYPYIKSFSGKSSITVNLKKGVEVTGDGIIDIILSLEDAYELMDYKDKFPSYGRLDYVSDNDSIDRLNNILFHLIKEKEYSNIHLSPSIILDDDISYFSYKDPEIYENHEKFDDINISDLVQQNQKFNIKSSIDTIIKWRIYYVTTSSNISSMSVYECLNCEIEEDGTTYILNSGLWRNVNSDFKSNVENYVKHNIKDKSNNYLPNNISIYCTVSEKNVDKVKYKEEVYNSYTAINDKNVYLFDKSKINIAGERRYEICDLLHKDRELIHVKVLKSGTNSLSHLFVQAKFYTDAFVKDIETRKSMIKFIKNNDNSENLGKDREKFLSIITEERSKLQETTFSVLLCILTYTEGKEIKDLPFMAKYELANTHKYLINERGIELAYAIRLVNKENNSSSTLATTPIQSA</sequence>
<comment type="caution">
    <text evidence="1">The sequence shown here is derived from an EMBL/GenBank/DDBJ whole genome shotgun (WGS) entry which is preliminary data.</text>
</comment>
<dbReference type="Pfam" id="PF19614">
    <property type="entry name" value="DUF6119"/>
    <property type="match status" value="1"/>
</dbReference>
<dbReference type="AlphaFoldDB" id="A0A2N7L6Z6"/>
<dbReference type="NCBIfam" id="TIGR04141">
    <property type="entry name" value="TIGR04141 family sporadically distributed protein"/>
    <property type="match status" value="1"/>
</dbReference>
<dbReference type="Proteomes" id="UP000235387">
    <property type="component" value="Unassembled WGS sequence"/>
</dbReference>
<protein>
    <recommendedName>
        <fullName evidence="3">TIGR04141 family sporadically distributed protein</fullName>
    </recommendedName>
</protein>
<dbReference type="InterPro" id="IPR026487">
    <property type="entry name" value="CHP04141"/>
</dbReference>
<feature type="non-terminal residue" evidence="1">
    <location>
        <position position="592"/>
    </location>
</feature>
<accession>A0A2N7L6Z6</accession>
<organism evidence="1 2">
    <name type="scientific">Enterovibrio norvegicus</name>
    <dbReference type="NCBI Taxonomy" id="188144"/>
    <lineage>
        <taxon>Bacteria</taxon>
        <taxon>Pseudomonadati</taxon>
        <taxon>Pseudomonadota</taxon>
        <taxon>Gammaproteobacteria</taxon>
        <taxon>Vibrionales</taxon>
        <taxon>Vibrionaceae</taxon>
        <taxon>Enterovibrio</taxon>
    </lineage>
</organism>
<proteinExistence type="predicted"/>
<name>A0A2N7L6Z6_9GAMM</name>
<evidence type="ECO:0000313" key="2">
    <source>
        <dbReference type="Proteomes" id="UP000235387"/>
    </source>
</evidence>